<evidence type="ECO:0000313" key="6">
    <source>
        <dbReference type="Proteomes" id="UP000000925"/>
    </source>
</evidence>
<evidence type="ECO:0000259" key="4">
    <source>
        <dbReference type="Pfam" id="PF03328"/>
    </source>
</evidence>
<name>D5EL22_CORAD</name>
<evidence type="ECO:0000256" key="1">
    <source>
        <dbReference type="ARBA" id="ARBA00001946"/>
    </source>
</evidence>
<dbReference type="InterPro" id="IPR040442">
    <property type="entry name" value="Pyrv_kinase-like_dom_sf"/>
</dbReference>
<dbReference type="OrthoDB" id="348111at2"/>
<evidence type="ECO:0000256" key="3">
    <source>
        <dbReference type="ARBA" id="ARBA00022842"/>
    </source>
</evidence>
<keyword evidence="3" id="KW-0460">Magnesium</keyword>
<sequence>MTLCEDYLRILAVQKPATMYRLIRRQGVEQGCIILDLEDAFWDANDARKTSARRAEARHNLGQFCERYSDLFTRQRIGIRINAPGTEDIREDLRFLKTLRSKVQFDCLCLPKVEMVDTARESLSSTMEIMGDPTRVLPFIETPTAIENLTSLLRIIHSSGVHRVVYGHYDYSLNAGHWPFLETDELGYWQLVTPIIQQIESAGLHYVSPPIFDLQDTQQLRSFLAKLDQICKRPFTIFSLSVEHTAVFEQLNQVHPNKEATEPSLINRSLSQAQRALYAQEVCNAYQAHRANGKSFAVNMKGGEFISPHKYLAARNYLEQIRQ</sequence>
<reference evidence="5 6" key="1">
    <citation type="journal article" date="2010" name="Stand. Genomic Sci.">
        <title>Complete genome sequence of Coraliomargarita akajimensis type strain (04OKA010-24).</title>
        <authorList>
            <person name="Mavromatis K."/>
            <person name="Abt B."/>
            <person name="Brambilla E."/>
            <person name="Lapidus A."/>
            <person name="Copeland A."/>
            <person name="Deshpande S."/>
            <person name="Nolan M."/>
            <person name="Lucas S."/>
            <person name="Tice H."/>
            <person name="Cheng J.F."/>
            <person name="Han C."/>
            <person name="Detter J.C."/>
            <person name="Woyke T."/>
            <person name="Goodwin L."/>
            <person name="Pitluck S."/>
            <person name="Held B."/>
            <person name="Brettin T."/>
            <person name="Tapia R."/>
            <person name="Ivanova N."/>
            <person name="Mikhailova N."/>
            <person name="Pati A."/>
            <person name="Liolios K."/>
            <person name="Chen A."/>
            <person name="Palaniappan K."/>
            <person name="Land M."/>
            <person name="Hauser L."/>
            <person name="Chang Y.J."/>
            <person name="Jeffries C.D."/>
            <person name="Rohde M."/>
            <person name="Goker M."/>
            <person name="Bristow J."/>
            <person name="Eisen J.A."/>
            <person name="Markowitz V."/>
            <person name="Hugenholtz P."/>
            <person name="Klenk H.P."/>
            <person name="Kyrpides N.C."/>
        </authorList>
    </citation>
    <scope>NUCLEOTIDE SEQUENCE [LARGE SCALE GENOMIC DNA]</scope>
    <source>
        <strain evidence="6">DSM 45221 / IAM 15411 / JCM 23193 / KCTC 12865</strain>
    </source>
</reference>
<dbReference type="eggNOG" id="COG2301">
    <property type="taxonomic scope" value="Bacteria"/>
</dbReference>
<dbReference type="HOGENOM" id="CLU_859732_0_0_0"/>
<dbReference type="Pfam" id="PF03328">
    <property type="entry name" value="HpcH_HpaI"/>
    <property type="match status" value="1"/>
</dbReference>
<organism evidence="5 6">
    <name type="scientific">Coraliomargarita akajimensis (strain DSM 45221 / IAM 15411 / JCM 23193 / KCTC 12865 / 04OKA010-24)</name>
    <dbReference type="NCBI Taxonomy" id="583355"/>
    <lineage>
        <taxon>Bacteria</taxon>
        <taxon>Pseudomonadati</taxon>
        <taxon>Verrucomicrobiota</taxon>
        <taxon>Opitutia</taxon>
        <taxon>Puniceicoccales</taxon>
        <taxon>Coraliomargaritaceae</taxon>
        <taxon>Coraliomargarita</taxon>
    </lineage>
</organism>
<dbReference type="GO" id="GO:0000287">
    <property type="term" value="F:magnesium ion binding"/>
    <property type="evidence" value="ECO:0007669"/>
    <property type="project" value="TreeGrafter"/>
</dbReference>
<protein>
    <submittedName>
        <fullName evidence="5">HpcH/HpaI aldolase</fullName>
    </submittedName>
</protein>
<evidence type="ECO:0000256" key="2">
    <source>
        <dbReference type="ARBA" id="ARBA00022723"/>
    </source>
</evidence>
<dbReference type="Gene3D" id="3.20.20.60">
    <property type="entry name" value="Phosphoenolpyruvate-binding domains"/>
    <property type="match status" value="1"/>
</dbReference>
<evidence type="ECO:0000313" key="5">
    <source>
        <dbReference type="EMBL" id="ADE53124.1"/>
    </source>
</evidence>
<accession>D5EL22</accession>
<proteinExistence type="predicted"/>
<feature type="domain" description="HpcH/HpaI aldolase/citrate lyase" evidence="4">
    <location>
        <begin position="32"/>
        <end position="221"/>
    </location>
</feature>
<dbReference type="PANTHER" id="PTHR32308:SF1">
    <property type="entry name" value="HPCH_HPAI ALDOLASE_CITRATE LYASE DOMAIN-CONTAINING PROTEIN"/>
    <property type="match status" value="1"/>
</dbReference>
<dbReference type="GO" id="GO:0003824">
    <property type="term" value="F:catalytic activity"/>
    <property type="evidence" value="ECO:0007669"/>
    <property type="project" value="InterPro"/>
</dbReference>
<dbReference type="InterPro" id="IPR005000">
    <property type="entry name" value="Aldolase/citrate-lyase_domain"/>
</dbReference>
<comment type="cofactor">
    <cofactor evidence="1">
        <name>Mg(2+)</name>
        <dbReference type="ChEBI" id="CHEBI:18420"/>
    </cofactor>
</comment>
<keyword evidence="6" id="KW-1185">Reference proteome</keyword>
<dbReference type="PANTHER" id="PTHR32308">
    <property type="entry name" value="LYASE BETA SUBUNIT, PUTATIVE (AFU_ORTHOLOGUE AFUA_4G13030)-RELATED"/>
    <property type="match status" value="1"/>
</dbReference>
<dbReference type="STRING" id="583355.Caka_0095"/>
<dbReference type="SUPFAM" id="SSF51621">
    <property type="entry name" value="Phosphoenolpyruvate/pyruvate domain"/>
    <property type="match status" value="1"/>
</dbReference>
<dbReference type="Proteomes" id="UP000000925">
    <property type="component" value="Chromosome"/>
</dbReference>
<dbReference type="KEGG" id="caa:Caka_0095"/>
<dbReference type="GO" id="GO:0006107">
    <property type="term" value="P:oxaloacetate metabolic process"/>
    <property type="evidence" value="ECO:0007669"/>
    <property type="project" value="TreeGrafter"/>
</dbReference>
<dbReference type="AlphaFoldDB" id="D5EL22"/>
<dbReference type="InterPro" id="IPR015813">
    <property type="entry name" value="Pyrv/PenolPyrv_kinase-like_dom"/>
</dbReference>
<keyword evidence="2" id="KW-0479">Metal-binding</keyword>
<gene>
    <name evidence="5" type="ordered locus">Caka_0095</name>
</gene>
<dbReference type="EMBL" id="CP001998">
    <property type="protein sequence ID" value="ADE53124.1"/>
    <property type="molecule type" value="Genomic_DNA"/>
</dbReference>